<evidence type="ECO:0000313" key="4">
    <source>
        <dbReference type="Proteomes" id="UP001501057"/>
    </source>
</evidence>
<reference evidence="4" key="1">
    <citation type="journal article" date="2019" name="Int. J. Syst. Evol. Microbiol.">
        <title>The Global Catalogue of Microorganisms (GCM) 10K type strain sequencing project: providing services to taxonomists for standard genome sequencing and annotation.</title>
        <authorList>
            <consortium name="The Broad Institute Genomics Platform"/>
            <consortium name="The Broad Institute Genome Sequencing Center for Infectious Disease"/>
            <person name="Wu L."/>
            <person name="Ma J."/>
        </authorList>
    </citation>
    <scope>NUCLEOTIDE SEQUENCE [LARGE SCALE GENOMIC DNA]</scope>
    <source>
        <strain evidence="4">JCM 13518</strain>
    </source>
</reference>
<gene>
    <name evidence="3" type="ORF">GCM10009710_16690</name>
</gene>
<dbReference type="Proteomes" id="UP001501057">
    <property type="component" value="Unassembled WGS sequence"/>
</dbReference>
<dbReference type="RefSeq" id="WP_344199956.1">
    <property type="nucleotide sequence ID" value="NZ_BAAAME010000004.1"/>
</dbReference>
<organism evidence="3 4">
    <name type="scientific">Aeromicrobium alkaliterrae</name>
    <dbReference type="NCBI Taxonomy" id="302168"/>
    <lineage>
        <taxon>Bacteria</taxon>
        <taxon>Bacillati</taxon>
        <taxon>Actinomycetota</taxon>
        <taxon>Actinomycetes</taxon>
        <taxon>Propionibacteriales</taxon>
        <taxon>Nocardioidaceae</taxon>
        <taxon>Aeromicrobium</taxon>
    </lineage>
</organism>
<dbReference type="EMBL" id="BAAAME010000004">
    <property type="protein sequence ID" value="GAA1737086.1"/>
    <property type="molecule type" value="Genomic_DNA"/>
</dbReference>
<keyword evidence="4" id="KW-1185">Reference proteome</keyword>
<dbReference type="InterPro" id="IPR003615">
    <property type="entry name" value="HNH_nuc"/>
</dbReference>
<feature type="compositionally biased region" description="Basic residues" evidence="1">
    <location>
        <begin position="402"/>
        <end position="413"/>
    </location>
</feature>
<evidence type="ECO:0000313" key="3">
    <source>
        <dbReference type="EMBL" id="GAA1737086.1"/>
    </source>
</evidence>
<feature type="compositionally biased region" description="Polar residues" evidence="1">
    <location>
        <begin position="387"/>
        <end position="397"/>
    </location>
</feature>
<comment type="caution">
    <text evidence="3">The sequence shown here is derived from an EMBL/GenBank/DDBJ whole genome shotgun (WGS) entry which is preliminary data.</text>
</comment>
<sequence length="413" mass="44613">MFEDLAPEEVLAAVASTDYSVIEPIDLTGVKRIDAIRALERLVRAAQAQLAEQTAALLADRRRDTPFGLGDPFLSVAAEVAMARGMSPSSGVALLNVATGLRPMVNVRTALTNGVISEATMRAIVRESDTLDPAAAADLDAAIADHLPGLTPRKAAELTRSLVVTIDMEAAAEREKTERQNQYVTYFGEAHGMGTLIARGPAEQLLLIRDSLQKHADTLRTKGDPRDRGQIMLNSLYERATGQVVLDGPDVHLDILLPIEALNGQAVAAELGGHGPITPHLAAQLVDHAGQTWYRRLFTDPTGTLVGLDTRKRCFTGLLAKWIHTRDHQRCSQPGCECRSREIDHITPHRHGGPTTQTNGQGVCRLSNLVKELPGWQVEPGDGGEVTWTTPTGHTYTSPPPRAHRSSARHSGP</sequence>
<name>A0ABP4VT42_9ACTN</name>
<dbReference type="Pfam" id="PF02720">
    <property type="entry name" value="DUF222"/>
    <property type="match status" value="1"/>
</dbReference>
<feature type="domain" description="HNH nuclease" evidence="2">
    <location>
        <begin position="318"/>
        <end position="369"/>
    </location>
</feature>
<evidence type="ECO:0000259" key="2">
    <source>
        <dbReference type="SMART" id="SM00507"/>
    </source>
</evidence>
<protein>
    <submittedName>
        <fullName evidence="3">DUF222 domain-containing protein</fullName>
    </submittedName>
</protein>
<feature type="region of interest" description="Disordered" evidence="1">
    <location>
        <begin position="378"/>
        <end position="413"/>
    </location>
</feature>
<evidence type="ECO:0000256" key="1">
    <source>
        <dbReference type="SAM" id="MobiDB-lite"/>
    </source>
</evidence>
<accession>A0ABP4VT42</accession>
<dbReference type="InterPro" id="IPR003870">
    <property type="entry name" value="DUF222"/>
</dbReference>
<dbReference type="SMART" id="SM00507">
    <property type="entry name" value="HNHc"/>
    <property type="match status" value="1"/>
</dbReference>
<dbReference type="CDD" id="cd00085">
    <property type="entry name" value="HNHc"/>
    <property type="match status" value="1"/>
</dbReference>
<proteinExistence type="predicted"/>